<dbReference type="InterPro" id="IPR051044">
    <property type="entry name" value="MAG_DAG_Lipase"/>
</dbReference>
<evidence type="ECO:0000259" key="3">
    <source>
        <dbReference type="PROSITE" id="PS50157"/>
    </source>
</evidence>
<dbReference type="Gene3D" id="3.40.50.1820">
    <property type="entry name" value="alpha/beta hydrolase"/>
    <property type="match status" value="1"/>
</dbReference>
<dbReference type="Pfam" id="PF12146">
    <property type="entry name" value="Hydrolase_4"/>
    <property type="match status" value="1"/>
</dbReference>
<proteinExistence type="predicted"/>
<evidence type="ECO:0000313" key="5">
    <source>
        <dbReference type="Proteomes" id="UP000826656"/>
    </source>
</evidence>
<feature type="region of interest" description="Disordered" evidence="2">
    <location>
        <begin position="622"/>
        <end position="642"/>
    </location>
</feature>
<name>A0ABQ7UWK5_SOLTU</name>
<keyword evidence="1" id="KW-0479">Metal-binding</keyword>
<organism evidence="4 5">
    <name type="scientific">Solanum tuberosum</name>
    <name type="common">Potato</name>
    <dbReference type="NCBI Taxonomy" id="4113"/>
    <lineage>
        <taxon>Eukaryota</taxon>
        <taxon>Viridiplantae</taxon>
        <taxon>Streptophyta</taxon>
        <taxon>Embryophyta</taxon>
        <taxon>Tracheophyta</taxon>
        <taxon>Spermatophyta</taxon>
        <taxon>Magnoliopsida</taxon>
        <taxon>eudicotyledons</taxon>
        <taxon>Gunneridae</taxon>
        <taxon>Pentapetalae</taxon>
        <taxon>asterids</taxon>
        <taxon>lamiids</taxon>
        <taxon>Solanales</taxon>
        <taxon>Solanaceae</taxon>
        <taxon>Solanoideae</taxon>
        <taxon>Solaneae</taxon>
        <taxon>Solanum</taxon>
    </lineage>
</organism>
<feature type="domain" description="C2H2-type" evidence="3">
    <location>
        <begin position="470"/>
        <end position="497"/>
    </location>
</feature>
<accession>A0ABQ7UWK5</accession>
<dbReference type="PRINTS" id="PR00111">
    <property type="entry name" value="ABHYDROLASE"/>
</dbReference>
<protein>
    <recommendedName>
        <fullName evidence="3">C2H2-type domain-containing protein</fullName>
    </recommendedName>
</protein>
<dbReference type="PROSITE" id="PS00028">
    <property type="entry name" value="ZINC_FINGER_C2H2_1"/>
    <property type="match status" value="1"/>
</dbReference>
<dbReference type="PANTHER" id="PTHR11614">
    <property type="entry name" value="PHOSPHOLIPASE-RELATED"/>
    <property type="match status" value="1"/>
</dbReference>
<keyword evidence="5" id="KW-1185">Reference proteome</keyword>
<gene>
    <name evidence="4" type="ORF">KY290_026483</name>
</gene>
<reference evidence="4 5" key="1">
    <citation type="journal article" date="2021" name="bioRxiv">
        <title>Chromosome-scale and haplotype-resolved genome assembly of a tetraploid potato cultivar.</title>
        <authorList>
            <person name="Sun H."/>
            <person name="Jiao W.-B."/>
            <person name="Krause K."/>
            <person name="Campoy J.A."/>
            <person name="Goel M."/>
            <person name="Folz-Donahue K."/>
            <person name="Kukat C."/>
            <person name="Huettel B."/>
            <person name="Schneeberger K."/>
        </authorList>
    </citation>
    <scope>NUCLEOTIDE SEQUENCE [LARGE SCALE GENOMIC DNA]</scope>
    <source>
        <strain evidence="4">SolTubOtavaFocal</strain>
        <tissue evidence="4">Leaves</tissue>
    </source>
</reference>
<sequence>MDLALTTTFRPSIPPESSLFHRKIDGPIILRHKWKWKPQTSTSETKGRTITMALKKAKIDGVSEALNEIASQNLDHAPARRRVRSAFVNAQQQLDHILFKMAPGDIRLEEWYETNSKGQQIFCKNWLPKPGIRIKGALCFSHGYGDTCTFFFEGIAKHIAAAGYAVYAIDHPGFGLSDGLHGYIPEFDGVVDNVNEQYVKIKSRPEVRGLPHFIFGQSMGGAIALKALLKEPHEWDGIVLVAPMCKIAEDMTPPVPLQKILIFLSNIMPQAKIVPTKDLAELAIREFKKRKMAPYNVISYSDKTRVKTAVELLNATKYIESQVDKVASPMLILHGADDKVTDPRVSQYLYDKSSSSDKTLKLYDGGYHCILEGLCVRLSFVYIVFKLQHPQKGQFSRAEIQFCLSGGHGRLRVLHMCVRSNLVTLSPERNPLDLNNLPHEEFCRDGKQVLEGGGYRKKKNGGKEDCGKVYECRFCSLKFCKSQALGGHMNRHRQERETETLNRARQLVFNNDNIIPPHHLSCPPIPHGGGYHQSTNIGDPTLSYRPPPPPPSLYPTRLFSGNSTTTLLPPPPPQPPHQPSYMYASPPRMVSFSSHQYPAQTNDYFLGHVLSGSNTHSTSTTNNFMGSSALGPDHGNNNNNNNNNNSNNYTCIGAPIGHGLGLGNNGSSSSGKQQHLDRFQDGF</sequence>
<dbReference type="InterPro" id="IPR022742">
    <property type="entry name" value="Hydrolase_4"/>
</dbReference>
<evidence type="ECO:0000256" key="1">
    <source>
        <dbReference type="PROSITE-ProRule" id="PRU00042"/>
    </source>
</evidence>
<evidence type="ECO:0000313" key="4">
    <source>
        <dbReference type="EMBL" id="KAH0756213.1"/>
    </source>
</evidence>
<dbReference type="PROSITE" id="PS50157">
    <property type="entry name" value="ZINC_FINGER_C2H2_2"/>
    <property type="match status" value="1"/>
</dbReference>
<dbReference type="Proteomes" id="UP000826656">
    <property type="component" value="Unassembled WGS sequence"/>
</dbReference>
<evidence type="ECO:0000256" key="2">
    <source>
        <dbReference type="SAM" id="MobiDB-lite"/>
    </source>
</evidence>
<dbReference type="InterPro" id="IPR029058">
    <property type="entry name" value="AB_hydrolase_fold"/>
</dbReference>
<feature type="compositionally biased region" description="Basic and acidic residues" evidence="2">
    <location>
        <begin position="674"/>
        <end position="683"/>
    </location>
</feature>
<dbReference type="InterPro" id="IPR013087">
    <property type="entry name" value="Znf_C2H2_type"/>
</dbReference>
<keyword evidence="1" id="KW-0862">Zinc</keyword>
<feature type="region of interest" description="Disordered" evidence="2">
    <location>
        <begin position="663"/>
        <end position="683"/>
    </location>
</feature>
<dbReference type="SUPFAM" id="SSF53474">
    <property type="entry name" value="alpha/beta-Hydrolases"/>
    <property type="match status" value="1"/>
</dbReference>
<dbReference type="Gene3D" id="3.30.160.60">
    <property type="entry name" value="Classic Zinc Finger"/>
    <property type="match status" value="1"/>
</dbReference>
<keyword evidence="1" id="KW-0863">Zinc-finger</keyword>
<comment type="caution">
    <text evidence="4">The sequence shown here is derived from an EMBL/GenBank/DDBJ whole genome shotgun (WGS) entry which is preliminary data.</text>
</comment>
<dbReference type="EMBL" id="JAIVGD010000018">
    <property type="protein sequence ID" value="KAH0756213.1"/>
    <property type="molecule type" value="Genomic_DNA"/>
</dbReference>
<dbReference type="InterPro" id="IPR000073">
    <property type="entry name" value="AB_hydrolase_1"/>
</dbReference>